<reference evidence="1" key="1">
    <citation type="submission" date="2021-06" db="EMBL/GenBank/DDBJ databases">
        <authorList>
            <person name="Kallberg Y."/>
            <person name="Tangrot J."/>
            <person name="Rosling A."/>
        </authorList>
    </citation>
    <scope>NUCLEOTIDE SEQUENCE</scope>
    <source>
        <strain evidence="1">CL356</strain>
    </source>
</reference>
<dbReference type="EMBL" id="CAJVPT010001573">
    <property type="protein sequence ID" value="CAG8465545.1"/>
    <property type="molecule type" value="Genomic_DNA"/>
</dbReference>
<accession>A0ACA9KCD1</accession>
<evidence type="ECO:0000313" key="2">
    <source>
        <dbReference type="Proteomes" id="UP000789525"/>
    </source>
</evidence>
<keyword evidence="2" id="KW-1185">Reference proteome</keyword>
<dbReference type="Proteomes" id="UP000789525">
    <property type="component" value="Unassembled WGS sequence"/>
</dbReference>
<sequence>MSENPTNDSFMNDHPREANELFTSGSDHQDYNQHPWPESSIDYHNNESEANTNNIPGISGDFNFTSGEENNVITPDIDNFSVSNNSPAREMTFESSNVNNNTSNISSNSSAGSNVTAPNLDASHEESTNTSLDNEGYFDQPINQIDRAYFENYYSYITPQSTLSNGNPTRTYVVTLPTTNNSASRIDPSLLTYEQNVPVQGSSSYAQSTYANNSVPVNNNSVSNYWNDVQTQISRGLSSNYYNTIPSTNSYEQFAQQITGNGRSLVADAMSDYMTLNDHTLTNKGKKKRGRKSESDYSHVIPLPSPSSTDGNRQEIAQCSNCGVRDTPAWRRDLQGVALLCNACGL</sequence>
<evidence type="ECO:0000313" key="1">
    <source>
        <dbReference type="EMBL" id="CAG8465545.1"/>
    </source>
</evidence>
<comment type="caution">
    <text evidence="1">The sequence shown here is derived from an EMBL/GenBank/DDBJ whole genome shotgun (WGS) entry which is preliminary data.</text>
</comment>
<gene>
    <name evidence="1" type="ORF">ACOLOM_LOCUS1360</name>
</gene>
<organism evidence="1 2">
    <name type="scientific">Acaulospora colombiana</name>
    <dbReference type="NCBI Taxonomy" id="27376"/>
    <lineage>
        <taxon>Eukaryota</taxon>
        <taxon>Fungi</taxon>
        <taxon>Fungi incertae sedis</taxon>
        <taxon>Mucoromycota</taxon>
        <taxon>Glomeromycotina</taxon>
        <taxon>Glomeromycetes</taxon>
        <taxon>Diversisporales</taxon>
        <taxon>Acaulosporaceae</taxon>
        <taxon>Acaulospora</taxon>
    </lineage>
</organism>
<proteinExistence type="predicted"/>
<protein>
    <submittedName>
        <fullName evidence="1">6084_t:CDS:1</fullName>
    </submittedName>
</protein>
<name>A0ACA9KCD1_9GLOM</name>